<organism evidence="1 2">
    <name type="scientific">Microbulbifer echini</name>
    <dbReference type="NCBI Taxonomy" id="1529067"/>
    <lineage>
        <taxon>Bacteria</taxon>
        <taxon>Pseudomonadati</taxon>
        <taxon>Pseudomonadota</taxon>
        <taxon>Gammaproteobacteria</taxon>
        <taxon>Cellvibrionales</taxon>
        <taxon>Microbulbiferaceae</taxon>
        <taxon>Microbulbifer</taxon>
    </lineage>
</organism>
<dbReference type="PIRSF" id="PIRSF008546">
    <property type="entry name" value="UCP008546"/>
    <property type="match status" value="1"/>
</dbReference>
<sequence length="149" mass="16834">MSDYFDLERFCQAQNDTYAQALQELRQGHKRSHWIWYIFPQLKGLGHSATSQRYGLTGLEEAQAYLKHPQLGPQLRECCQALLNLQGLSAQEIFGSLDAIKVRSSMTLFAQAEGGTDNLFTQVLARYYGGQQDSRTLEILQDSSTIKPS</sequence>
<gene>
    <name evidence="1" type="ORF">ACCI51_12060</name>
</gene>
<proteinExistence type="predicted"/>
<evidence type="ECO:0000313" key="2">
    <source>
        <dbReference type="Proteomes" id="UP001569414"/>
    </source>
</evidence>
<dbReference type="InterPro" id="IPR014937">
    <property type="entry name" value="DUF1810"/>
</dbReference>
<name>A0ABV4NQN9_9GAMM</name>
<dbReference type="Gene3D" id="1.25.40.380">
    <property type="entry name" value="Protein of unknown function DUF1810"/>
    <property type="match status" value="1"/>
</dbReference>
<dbReference type="Pfam" id="PF08837">
    <property type="entry name" value="DUF1810"/>
    <property type="match status" value="1"/>
</dbReference>
<reference evidence="1 2" key="1">
    <citation type="submission" date="2024-08" db="EMBL/GenBank/DDBJ databases">
        <authorList>
            <person name="Ishaq N."/>
        </authorList>
    </citation>
    <scope>NUCLEOTIDE SEQUENCE [LARGE SCALE GENOMIC DNA]</scope>
    <source>
        <strain evidence="1 2">JCM 30400</strain>
    </source>
</reference>
<dbReference type="Proteomes" id="UP001569414">
    <property type="component" value="Unassembled WGS sequence"/>
</dbReference>
<evidence type="ECO:0000313" key="1">
    <source>
        <dbReference type="EMBL" id="MFA0791281.1"/>
    </source>
</evidence>
<dbReference type="EMBL" id="JBGMEL010000011">
    <property type="protein sequence ID" value="MFA0791281.1"/>
    <property type="molecule type" value="Genomic_DNA"/>
</dbReference>
<protein>
    <submittedName>
        <fullName evidence="1">DUF1810 domain-containing protein</fullName>
    </submittedName>
</protein>
<comment type="caution">
    <text evidence="1">The sequence shown here is derived from an EMBL/GenBank/DDBJ whole genome shotgun (WGS) entry which is preliminary data.</text>
</comment>
<accession>A0ABV4NQN9</accession>
<dbReference type="SUPFAM" id="SSF140736">
    <property type="entry name" value="Rv1873-like"/>
    <property type="match status" value="1"/>
</dbReference>
<dbReference type="InterPro" id="IPR036287">
    <property type="entry name" value="Rv1873-like_sf"/>
</dbReference>
<dbReference type="RefSeq" id="WP_371843758.1">
    <property type="nucleotide sequence ID" value="NZ_JBGMEL010000011.1"/>
</dbReference>
<keyword evidence="2" id="KW-1185">Reference proteome</keyword>